<evidence type="ECO:0000256" key="3">
    <source>
        <dbReference type="SAM" id="MobiDB-lite"/>
    </source>
</evidence>
<dbReference type="PROSITE" id="PS50853">
    <property type="entry name" value="FN3"/>
    <property type="match status" value="1"/>
</dbReference>
<keyword evidence="2" id="KW-0378">Hydrolase</keyword>
<proteinExistence type="inferred from homology"/>
<evidence type="ECO:0000259" key="4">
    <source>
        <dbReference type="PROSITE" id="PS50853"/>
    </source>
</evidence>
<feature type="region of interest" description="Disordered" evidence="3">
    <location>
        <begin position="651"/>
        <end position="678"/>
    </location>
</feature>
<dbReference type="Pfam" id="PF00884">
    <property type="entry name" value="Sulfatase"/>
    <property type="match status" value="1"/>
</dbReference>
<organism evidence="5 6">
    <name type="scientific">Candidatus Gottesmanbacteria bacterium RIFCSPHIGHO2_02_FULL_39_11</name>
    <dbReference type="NCBI Taxonomy" id="1798382"/>
    <lineage>
        <taxon>Bacteria</taxon>
        <taxon>Candidatus Gottesmaniibacteriota</taxon>
    </lineage>
</organism>
<protein>
    <recommendedName>
        <fullName evidence="4">Fibronectin type-III domain-containing protein</fullName>
    </recommendedName>
</protein>
<dbReference type="AlphaFoldDB" id="A0A1F5ZVZ9"/>
<accession>A0A1F5ZVZ9</accession>
<evidence type="ECO:0000313" key="6">
    <source>
        <dbReference type="Proteomes" id="UP000176923"/>
    </source>
</evidence>
<dbReference type="InterPro" id="IPR003961">
    <property type="entry name" value="FN3_dom"/>
</dbReference>
<dbReference type="Gene3D" id="2.60.40.10">
    <property type="entry name" value="Immunoglobulins"/>
    <property type="match status" value="1"/>
</dbReference>
<dbReference type="SUPFAM" id="SSF53649">
    <property type="entry name" value="Alkaline phosphatase-like"/>
    <property type="match status" value="1"/>
</dbReference>
<gene>
    <name evidence="5" type="ORF">A3D77_08155</name>
</gene>
<comment type="similarity">
    <text evidence="1">Belongs to the sulfatase family.</text>
</comment>
<dbReference type="GO" id="GO:0004065">
    <property type="term" value="F:arylsulfatase activity"/>
    <property type="evidence" value="ECO:0007669"/>
    <property type="project" value="TreeGrafter"/>
</dbReference>
<dbReference type="InterPro" id="IPR013783">
    <property type="entry name" value="Ig-like_fold"/>
</dbReference>
<evidence type="ECO:0000313" key="5">
    <source>
        <dbReference type="EMBL" id="OGG16640.1"/>
    </source>
</evidence>
<dbReference type="InterPro" id="IPR017850">
    <property type="entry name" value="Alkaline_phosphatase_core_sf"/>
</dbReference>
<evidence type="ECO:0000256" key="2">
    <source>
        <dbReference type="ARBA" id="ARBA00022801"/>
    </source>
</evidence>
<name>A0A1F5ZVZ9_9BACT</name>
<dbReference type="InterPro" id="IPR050738">
    <property type="entry name" value="Sulfatase"/>
</dbReference>
<dbReference type="SUPFAM" id="SSF49265">
    <property type="entry name" value="Fibronectin type III"/>
    <property type="match status" value="1"/>
</dbReference>
<dbReference type="InterPro" id="IPR036116">
    <property type="entry name" value="FN3_sf"/>
</dbReference>
<dbReference type="InterPro" id="IPR000917">
    <property type="entry name" value="Sulfatase_N"/>
</dbReference>
<dbReference type="PANTHER" id="PTHR42693:SF53">
    <property type="entry name" value="ENDO-4-O-SULFATASE"/>
    <property type="match status" value="1"/>
</dbReference>
<dbReference type="Gene3D" id="3.40.720.10">
    <property type="entry name" value="Alkaline Phosphatase, subunit A"/>
    <property type="match status" value="1"/>
</dbReference>
<dbReference type="Proteomes" id="UP000176923">
    <property type="component" value="Unassembled WGS sequence"/>
</dbReference>
<dbReference type="STRING" id="1798382.A3D77_08155"/>
<reference evidence="5 6" key="1">
    <citation type="journal article" date="2016" name="Nat. Commun.">
        <title>Thousands of microbial genomes shed light on interconnected biogeochemical processes in an aquifer system.</title>
        <authorList>
            <person name="Anantharaman K."/>
            <person name="Brown C.T."/>
            <person name="Hug L.A."/>
            <person name="Sharon I."/>
            <person name="Castelle C.J."/>
            <person name="Probst A.J."/>
            <person name="Thomas B.C."/>
            <person name="Singh A."/>
            <person name="Wilkins M.J."/>
            <person name="Karaoz U."/>
            <person name="Brodie E.L."/>
            <person name="Williams K.H."/>
            <person name="Hubbard S.S."/>
            <person name="Banfield J.F."/>
        </authorList>
    </citation>
    <scope>NUCLEOTIDE SEQUENCE [LARGE SCALE GENOMIC DNA]</scope>
</reference>
<dbReference type="EMBL" id="MFJL01000010">
    <property type="protein sequence ID" value="OGG16640.1"/>
    <property type="molecule type" value="Genomic_DNA"/>
</dbReference>
<evidence type="ECO:0000256" key="1">
    <source>
        <dbReference type="ARBA" id="ARBA00008779"/>
    </source>
</evidence>
<comment type="caution">
    <text evidence="5">The sequence shown here is derived from an EMBL/GenBank/DDBJ whole genome shotgun (WGS) entry which is preliminary data.</text>
</comment>
<dbReference type="PANTHER" id="PTHR42693">
    <property type="entry name" value="ARYLSULFATASE FAMILY MEMBER"/>
    <property type="match status" value="1"/>
</dbReference>
<sequence length="716" mass="80696">MYYNIIMKFFRLNRKFYRVILGLAVFTVGIILPFPIHAQTPSKPNIIFIITDDQPYNTLGLTGNTIIQTPNINSLGQTGAYFPRMYFAIDQCAPSRASILTGKMPHTNGLTYNLQQLPPITKTIADILKSAGYRTAMIGKCHIGNNINPVPDNYGFDYRLIPNPDAGYITASQWNGVSNYQLIDRTVNPAATPVPIQKPNGTYVTDFLTDKTIQYIDDNVQNHPNQPFFIWLPVFAPHWPNIPPAGQNLYGNAIIPTPVSMTDNTSTKPPQQSASYARKRFELRQKCKDPPVASGCEDPALVDPVIAHINEDGRTIGRDTKDIYETITSIDTNIGKIIQKINALGIRNNTIIVFMTDNGVFLGEHQLSEKGAFMYEELVKTPFIINYPGVVTPKTNQALLSSIDVLPTLLSFAGVSIPTDVQGKSFYSAAMGNTTTHRTSVLMEFFRESDADSYVQPMRGLIYDHYKWVHYIPTNFESDFTTNYTYNWVNYTKNYFEFYDLQNDPHEMNNLININQDDLVMLDNFMANPTYGPIIKRMRKERVIWQTDTLDPLRRVITNFSATPSTNSISLSWNTDKVATTEIEYKEDGGNWMEINNYTKELNHVVTIPNLKSTARYTIKAFSIGGYGHGIYKEAIISMPGYLSPTPIPTITPTKTPTPTPTRTPTPTPTKTPTPTPTPYPPFQVVIPYYATSNTTYDFDHNGKVNMIDVARTLFR</sequence>
<feature type="domain" description="Fibronectin type-III" evidence="4">
    <location>
        <begin position="556"/>
        <end position="646"/>
    </location>
</feature>